<name>A0A9J7BPN2_9BACT</name>
<feature type="domain" description="HTH luxR-type" evidence="4">
    <location>
        <begin position="1"/>
        <end position="66"/>
    </location>
</feature>
<dbReference type="Proteomes" id="UP001059380">
    <property type="component" value="Chromosome"/>
</dbReference>
<dbReference type="SMART" id="SM00421">
    <property type="entry name" value="HTH_LUXR"/>
    <property type="match status" value="1"/>
</dbReference>
<dbReference type="InterPro" id="IPR000792">
    <property type="entry name" value="Tscrpt_reg_LuxR_C"/>
</dbReference>
<evidence type="ECO:0000259" key="4">
    <source>
        <dbReference type="PROSITE" id="PS50043"/>
    </source>
</evidence>
<keyword evidence="1" id="KW-0805">Transcription regulation</keyword>
<dbReference type="InterPro" id="IPR036388">
    <property type="entry name" value="WH-like_DNA-bd_sf"/>
</dbReference>
<dbReference type="GO" id="GO:0003677">
    <property type="term" value="F:DNA binding"/>
    <property type="evidence" value="ECO:0007669"/>
    <property type="project" value="UniProtKB-KW"/>
</dbReference>
<dbReference type="KEGG" id="orp:MOP44_01715"/>
<keyword evidence="3" id="KW-0804">Transcription</keyword>
<evidence type="ECO:0000313" key="5">
    <source>
        <dbReference type="EMBL" id="UWZ84664.1"/>
    </source>
</evidence>
<reference evidence="5" key="1">
    <citation type="submission" date="2021-04" db="EMBL/GenBank/DDBJ databases">
        <title>Phylogenetic analysis of Acidobacteriaceae.</title>
        <authorList>
            <person name="Qiu L."/>
            <person name="Zhang Q."/>
        </authorList>
    </citation>
    <scope>NUCLEOTIDE SEQUENCE</scope>
    <source>
        <strain evidence="5">DSM 25168</strain>
    </source>
</reference>
<gene>
    <name evidence="5" type="ORF">MOP44_01715</name>
</gene>
<dbReference type="PANTHER" id="PTHR44688">
    <property type="entry name" value="DNA-BINDING TRANSCRIPTIONAL ACTIVATOR DEVR_DOSR"/>
    <property type="match status" value="1"/>
</dbReference>
<dbReference type="Gene3D" id="1.10.10.10">
    <property type="entry name" value="Winged helix-like DNA-binding domain superfamily/Winged helix DNA-binding domain"/>
    <property type="match status" value="1"/>
</dbReference>
<evidence type="ECO:0000256" key="2">
    <source>
        <dbReference type="ARBA" id="ARBA00023125"/>
    </source>
</evidence>
<evidence type="ECO:0000256" key="3">
    <source>
        <dbReference type="ARBA" id="ARBA00023163"/>
    </source>
</evidence>
<dbReference type="Pfam" id="PF00196">
    <property type="entry name" value="GerE"/>
    <property type="match status" value="1"/>
</dbReference>
<dbReference type="AlphaFoldDB" id="A0A9J7BPN2"/>
<protein>
    <submittedName>
        <fullName evidence="5">Helix-turn-helix transcriptional regulator</fullName>
    </submittedName>
</protein>
<accession>A0A9J7BPN2</accession>
<dbReference type="PANTHER" id="PTHR44688:SF16">
    <property type="entry name" value="DNA-BINDING TRANSCRIPTIONAL ACTIVATOR DEVR_DOSR"/>
    <property type="match status" value="1"/>
</dbReference>
<dbReference type="CDD" id="cd06170">
    <property type="entry name" value="LuxR_C_like"/>
    <property type="match status" value="1"/>
</dbReference>
<dbReference type="PROSITE" id="PS50043">
    <property type="entry name" value="HTH_LUXR_2"/>
    <property type="match status" value="1"/>
</dbReference>
<organism evidence="5 6">
    <name type="scientific">Occallatibacter riparius</name>
    <dbReference type="NCBI Taxonomy" id="1002689"/>
    <lineage>
        <taxon>Bacteria</taxon>
        <taxon>Pseudomonadati</taxon>
        <taxon>Acidobacteriota</taxon>
        <taxon>Terriglobia</taxon>
        <taxon>Terriglobales</taxon>
        <taxon>Acidobacteriaceae</taxon>
        <taxon>Occallatibacter</taxon>
    </lineage>
</organism>
<evidence type="ECO:0000313" key="6">
    <source>
        <dbReference type="Proteomes" id="UP001059380"/>
    </source>
</evidence>
<keyword evidence="2" id="KW-0238">DNA-binding</keyword>
<dbReference type="PRINTS" id="PR00038">
    <property type="entry name" value="HTHLUXR"/>
</dbReference>
<sequence length="72" mass="8118">MADMKDDLTPRQAEIVVLLCRGFEYKEIAAELGISHQVVRNYMANAVRRSGARTATQLAVWVALARERNKKS</sequence>
<proteinExistence type="predicted"/>
<evidence type="ECO:0000256" key="1">
    <source>
        <dbReference type="ARBA" id="ARBA00023015"/>
    </source>
</evidence>
<dbReference type="GO" id="GO:0006355">
    <property type="term" value="P:regulation of DNA-templated transcription"/>
    <property type="evidence" value="ECO:0007669"/>
    <property type="project" value="InterPro"/>
</dbReference>
<dbReference type="EMBL" id="CP093313">
    <property type="protein sequence ID" value="UWZ84664.1"/>
    <property type="molecule type" value="Genomic_DNA"/>
</dbReference>
<dbReference type="InterPro" id="IPR016032">
    <property type="entry name" value="Sig_transdc_resp-reg_C-effctor"/>
</dbReference>
<dbReference type="RefSeq" id="WP_260794171.1">
    <property type="nucleotide sequence ID" value="NZ_CP093313.1"/>
</dbReference>
<keyword evidence="6" id="KW-1185">Reference proteome</keyword>
<dbReference type="SUPFAM" id="SSF46894">
    <property type="entry name" value="C-terminal effector domain of the bipartite response regulators"/>
    <property type="match status" value="1"/>
</dbReference>